<evidence type="ECO:0000259" key="2">
    <source>
        <dbReference type="Pfam" id="PF02591"/>
    </source>
</evidence>
<proteinExistence type="predicted"/>
<comment type="caution">
    <text evidence="4">The sequence shown here is derived from an EMBL/GenBank/DDBJ whole genome shotgun (WGS) entry which is preliminary data.</text>
</comment>
<sequence length="245" mass="26647">MRADPAAQRLLLELADADAEVARAAHRRTTAPEVAAVDQLVESLRVHRDAAVAAQIAAEDQEREVRRLENEIAVLTTREQKDTALRDGGTLQGKALVEIGHELAGLSRRRGILEEELLEVMERQEATAAEELRCGALVTHTEVELAQAREKADAAVGDIDVQAASAARHRDEIRARVDPALLAIYDQQVARGRVGAGLLRQARCGACRMEIDRGTLARYGKADADEVLRCEECGAVIVRTHESGV</sequence>
<dbReference type="Pfam" id="PF24481">
    <property type="entry name" value="CT398_CC"/>
    <property type="match status" value="1"/>
</dbReference>
<dbReference type="InterPro" id="IPR056003">
    <property type="entry name" value="CT398_CC_hairpin"/>
</dbReference>
<feature type="domain" description="CT398-like coiled coil hairpin" evidence="3">
    <location>
        <begin position="14"/>
        <end position="191"/>
    </location>
</feature>
<evidence type="ECO:0000256" key="1">
    <source>
        <dbReference type="SAM" id="Coils"/>
    </source>
</evidence>
<dbReference type="Proteomes" id="UP001205740">
    <property type="component" value="Unassembled WGS sequence"/>
</dbReference>
<reference evidence="4 5" key="1">
    <citation type="submission" date="2022-06" db="EMBL/GenBank/DDBJ databases">
        <title>Genomic Encyclopedia of Archaeal and Bacterial Type Strains, Phase II (KMG-II): from individual species to whole genera.</title>
        <authorList>
            <person name="Goeker M."/>
        </authorList>
    </citation>
    <scope>NUCLEOTIDE SEQUENCE [LARGE SCALE GENOMIC DNA]</scope>
    <source>
        <strain evidence="4 5">DSM 45037</strain>
    </source>
</reference>
<dbReference type="Gene3D" id="1.10.287.1490">
    <property type="match status" value="1"/>
</dbReference>
<accession>A0ABT1H6R6</accession>
<evidence type="ECO:0008006" key="6">
    <source>
        <dbReference type="Google" id="ProtNLM"/>
    </source>
</evidence>
<feature type="coiled-coil region" evidence="1">
    <location>
        <begin position="51"/>
        <end position="78"/>
    </location>
</feature>
<name>A0ABT1H6R6_9NOCA</name>
<gene>
    <name evidence="4" type="ORF">LX12_003832</name>
</gene>
<keyword evidence="5" id="KW-1185">Reference proteome</keyword>
<evidence type="ECO:0000313" key="4">
    <source>
        <dbReference type="EMBL" id="MCP2162624.1"/>
    </source>
</evidence>
<dbReference type="Pfam" id="PF02591">
    <property type="entry name" value="Zn_ribbon_9"/>
    <property type="match status" value="1"/>
</dbReference>
<dbReference type="EMBL" id="JAMTCG010000007">
    <property type="protein sequence ID" value="MCP2162624.1"/>
    <property type="molecule type" value="Genomic_DNA"/>
</dbReference>
<dbReference type="RefSeq" id="WP_253656184.1">
    <property type="nucleotide sequence ID" value="NZ_BAAAOE010000002.1"/>
</dbReference>
<feature type="domain" description="C4-type zinc ribbon" evidence="2">
    <location>
        <begin position="203"/>
        <end position="236"/>
    </location>
</feature>
<protein>
    <recommendedName>
        <fullName evidence="6">C4-type zinc ribbon domain-containing protein</fullName>
    </recommendedName>
</protein>
<organism evidence="4 5">
    <name type="scientific">Williamsia serinedens</name>
    <dbReference type="NCBI Taxonomy" id="391736"/>
    <lineage>
        <taxon>Bacteria</taxon>
        <taxon>Bacillati</taxon>
        <taxon>Actinomycetota</taxon>
        <taxon>Actinomycetes</taxon>
        <taxon>Mycobacteriales</taxon>
        <taxon>Nocardiaceae</taxon>
        <taxon>Williamsia</taxon>
    </lineage>
</organism>
<dbReference type="InterPro" id="IPR003743">
    <property type="entry name" value="Zf-RING_7"/>
</dbReference>
<keyword evidence="1" id="KW-0175">Coiled coil</keyword>
<evidence type="ECO:0000313" key="5">
    <source>
        <dbReference type="Proteomes" id="UP001205740"/>
    </source>
</evidence>
<evidence type="ECO:0000259" key="3">
    <source>
        <dbReference type="Pfam" id="PF24481"/>
    </source>
</evidence>